<dbReference type="Proteomes" id="UP000316167">
    <property type="component" value="Unassembled WGS sequence"/>
</dbReference>
<comment type="caution">
    <text evidence="1">The sequence shown here is derived from an EMBL/GenBank/DDBJ whole genome shotgun (WGS) entry which is preliminary data.</text>
</comment>
<gene>
    <name evidence="1" type="ORF">IQ13_0231</name>
</gene>
<reference evidence="1 2" key="1">
    <citation type="journal article" date="2015" name="Stand. Genomic Sci.">
        <title>Genomic Encyclopedia of Bacterial and Archaeal Type Strains, Phase III: the genomes of soil and plant-associated and newly described type strains.</title>
        <authorList>
            <person name="Whitman W.B."/>
            <person name="Woyke T."/>
            <person name="Klenk H.P."/>
            <person name="Zhou Y."/>
            <person name="Lilburn T.G."/>
            <person name="Beck B.J."/>
            <person name="De Vos P."/>
            <person name="Vandamme P."/>
            <person name="Eisen J.A."/>
            <person name="Garrity G."/>
            <person name="Hugenholtz P."/>
            <person name="Kyrpides N.C."/>
        </authorList>
    </citation>
    <scope>NUCLEOTIDE SEQUENCE [LARGE SCALE GENOMIC DNA]</scope>
    <source>
        <strain evidence="1 2">CGMCC 1.7271</strain>
    </source>
</reference>
<evidence type="ECO:0000313" key="1">
    <source>
        <dbReference type="EMBL" id="TWI85076.1"/>
    </source>
</evidence>
<evidence type="ECO:0000313" key="2">
    <source>
        <dbReference type="Proteomes" id="UP000316167"/>
    </source>
</evidence>
<keyword evidence="2" id="KW-1185">Reference proteome</keyword>
<dbReference type="EMBL" id="VLLE01000002">
    <property type="protein sequence ID" value="TWI85076.1"/>
    <property type="molecule type" value="Genomic_DNA"/>
</dbReference>
<name>A0A562SW97_9BACT</name>
<proteinExistence type="predicted"/>
<sequence>MDFEGILSNLSFNRNDIWDRLFIYTIINHVVFNTANGIKFTTENNVESVLSTFLSKIKVEQNTPSEILDLKIEKIKLNTKMELLQLTASKFTQQ</sequence>
<organism evidence="1 2">
    <name type="scientific">Lacibacter cauensis</name>
    <dbReference type="NCBI Taxonomy" id="510947"/>
    <lineage>
        <taxon>Bacteria</taxon>
        <taxon>Pseudomonadati</taxon>
        <taxon>Bacteroidota</taxon>
        <taxon>Chitinophagia</taxon>
        <taxon>Chitinophagales</taxon>
        <taxon>Chitinophagaceae</taxon>
        <taxon>Lacibacter</taxon>
    </lineage>
</organism>
<protein>
    <submittedName>
        <fullName evidence="1">Uncharacterized protein</fullName>
    </submittedName>
</protein>
<accession>A0A562SW97</accession>
<dbReference type="AlphaFoldDB" id="A0A562SW97"/>